<evidence type="ECO:0000313" key="1">
    <source>
        <dbReference type="EMBL" id="KAB8304702.1"/>
    </source>
</evidence>
<gene>
    <name evidence="1" type="ORF">EYC80_004064</name>
</gene>
<comment type="caution">
    <text evidence="1">The sequence shown here is derived from an EMBL/GenBank/DDBJ whole genome shotgun (WGS) entry which is preliminary data.</text>
</comment>
<reference evidence="1 2" key="1">
    <citation type="submission" date="2019-06" db="EMBL/GenBank/DDBJ databases">
        <title>Genome Sequence of the Brown Rot Fungal Pathogen Monilinia laxa.</title>
        <authorList>
            <person name="De Miccolis Angelini R.M."/>
            <person name="Landi L."/>
            <person name="Abate D."/>
            <person name="Pollastro S."/>
            <person name="Romanazzi G."/>
            <person name="Faretra F."/>
        </authorList>
    </citation>
    <scope>NUCLEOTIDE SEQUENCE [LARGE SCALE GENOMIC DNA]</scope>
    <source>
        <strain evidence="1 2">Mlax316</strain>
    </source>
</reference>
<dbReference type="Proteomes" id="UP000326757">
    <property type="component" value="Unassembled WGS sequence"/>
</dbReference>
<keyword evidence="2" id="KW-1185">Reference proteome</keyword>
<proteinExistence type="predicted"/>
<name>A0A5N6KLZ6_MONLA</name>
<organism evidence="1 2">
    <name type="scientific">Monilinia laxa</name>
    <name type="common">Brown rot fungus</name>
    <name type="synonym">Sclerotinia laxa</name>
    <dbReference type="NCBI Taxonomy" id="61186"/>
    <lineage>
        <taxon>Eukaryota</taxon>
        <taxon>Fungi</taxon>
        <taxon>Dikarya</taxon>
        <taxon>Ascomycota</taxon>
        <taxon>Pezizomycotina</taxon>
        <taxon>Leotiomycetes</taxon>
        <taxon>Helotiales</taxon>
        <taxon>Sclerotiniaceae</taxon>
        <taxon>Monilinia</taxon>
    </lineage>
</organism>
<accession>A0A5N6KLZ6</accession>
<sequence length="76" mass="8845">MKINQSYPWITPPIQSKSSHFVEAPRDDLLDLLIFIVPIRRESGHGRKLSEYPCICRCVCRSDKKAREDKGLFINQ</sequence>
<dbReference type="AlphaFoldDB" id="A0A5N6KLZ6"/>
<evidence type="ECO:0000313" key="2">
    <source>
        <dbReference type="Proteomes" id="UP000326757"/>
    </source>
</evidence>
<dbReference type="EMBL" id="VIGI01000001">
    <property type="protein sequence ID" value="KAB8304702.1"/>
    <property type="molecule type" value="Genomic_DNA"/>
</dbReference>
<protein>
    <submittedName>
        <fullName evidence="1">Uncharacterized protein</fullName>
    </submittedName>
</protein>